<evidence type="ECO:0008006" key="4">
    <source>
        <dbReference type="Google" id="ProtNLM"/>
    </source>
</evidence>
<dbReference type="AlphaFoldDB" id="A0A937R9Q2"/>
<organism evidence="2 3">
    <name type="scientific">Frankia nepalensis</name>
    <dbReference type="NCBI Taxonomy" id="1836974"/>
    <lineage>
        <taxon>Bacteria</taxon>
        <taxon>Bacillati</taxon>
        <taxon>Actinomycetota</taxon>
        <taxon>Actinomycetes</taxon>
        <taxon>Frankiales</taxon>
        <taxon>Frankiaceae</taxon>
        <taxon>Frankia</taxon>
    </lineage>
</organism>
<name>A0A937R9Q2_9ACTN</name>
<protein>
    <recommendedName>
        <fullName evidence="4">Antitoxin VbhA domain-containing protein</fullName>
    </recommendedName>
</protein>
<proteinExistence type="predicted"/>
<evidence type="ECO:0000256" key="1">
    <source>
        <dbReference type="SAM" id="MobiDB-lite"/>
    </source>
</evidence>
<evidence type="ECO:0000313" key="2">
    <source>
        <dbReference type="EMBL" id="MBL7628248.1"/>
    </source>
</evidence>
<dbReference type="Proteomes" id="UP000604475">
    <property type="component" value="Unassembled WGS sequence"/>
</dbReference>
<dbReference type="RefSeq" id="WP_203003567.1">
    <property type="nucleotide sequence ID" value="NZ_JADWYU010000222.1"/>
</dbReference>
<accession>A0A937R9Q2</accession>
<keyword evidence="3" id="KW-1185">Reference proteome</keyword>
<reference evidence="2" key="1">
    <citation type="submission" date="2020-12" db="EMBL/GenBank/DDBJ databases">
        <title>Genomic characterization of non-nitrogen-fixing Frankia strains.</title>
        <authorList>
            <person name="Carlos-Shanley C."/>
            <person name="Guerra T."/>
            <person name="Hahn D."/>
        </authorList>
    </citation>
    <scope>NUCLEOTIDE SEQUENCE</scope>
    <source>
        <strain evidence="2">CN6</strain>
    </source>
</reference>
<feature type="region of interest" description="Disordered" evidence="1">
    <location>
        <begin position="1"/>
        <end position="41"/>
    </location>
</feature>
<sequence length="76" mass="8240">MPNPDRDLDFRNPDAFAEAEEGRRRDESVTGADGGPVDEAAMRAADGLITTEEVEAAYREHIERGARQKGEGAPVV</sequence>
<feature type="compositionally biased region" description="Basic and acidic residues" evidence="1">
    <location>
        <begin position="1"/>
        <end position="12"/>
    </location>
</feature>
<evidence type="ECO:0000313" key="3">
    <source>
        <dbReference type="Proteomes" id="UP000604475"/>
    </source>
</evidence>
<comment type="caution">
    <text evidence="2">The sequence shown here is derived from an EMBL/GenBank/DDBJ whole genome shotgun (WGS) entry which is preliminary data.</text>
</comment>
<dbReference type="EMBL" id="JAEACQ010000179">
    <property type="protein sequence ID" value="MBL7628248.1"/>
    <property type="molecule type" value="Genomic_DNA"/>
</dbReference>
<gene>
    <name evidence="2" type="ORF">I7412_14035</name>
</gene>